<dbReference type="AlphaFoldDB" id="A0AAW1QG19"/>
<sequence length="23" mass="2625">MWAQWAKADGEATDDIAPLMTFR</sequence>
<reference evidence="1 2" key="1">
    <citation type="journal article" date="2024" name="Nat. Commun.">
        <title>Phylogenomics reveals the evolutionary origins of lichenization in chlorophyte algae.</title>
        <authorList>
            <person name="Puginier C."/>
            <person name="Libourel C."/>
            <person name="Otte J."/>
            <person name="Skaloud P."/>
            <person name="Haon M."/>
            <person name="Grisel S."/>
            <person name="Petersen M."/>
            <person name="Berrin J.G."/>
            <person name="Delaux P.M."/>
            <person name="Dal Grande F."/>
            <person name="Keller J."/>
        </authorList>
    </citation>
    <scope>NUCLEOTIDE SEQUENCE [LARGE SCALE GENOMIC DNA]</scope>
    <source>
        <strain evidence="1 2">SAG 2043</strain>
    </source>
</reference>
<evidence type="ECO:0000313" key="1">
    <source>
        <dbReference type="EMBL" id="KAK9820364.1"/>
    </source>
</evidence>
<protein>
    <submittedName>
        <fullName evidence="1">Uncharacterized protein</fullName>
    </submittedName>
</protein>
<accession>A0AAW1QG19</accession>
<proteinExistence type="predicted"/>
<comment type="caution">
    <text evidence="1">The sequence shown here is derived from an EMBL/GenBank/DDBJ whole genome shotgun (WGS) entry which is preliminary data.</text>
</comment>
<gene>
    <name evidence="1" type="ORF">WJX72_009480</name>
</gene>
<organism evidence="1 2">
    <name type="scientific">[Myrmecia] bisecta</name>
    <dbReference type="NCBI Taxonomy" id="41462"/>
    <lineage>
        <taxon>Eukaryota</taxon>
        <taxon>Viridiplantae</taxon>
        <taxon>Chlorophyta</taxon>
        <taxon>core chlorophytes</taxon>
        <taxon>Trebouxiophyceae</taxon>
        <taxon>Trebouxiales</taxon>
        <taxon>Trebouxiaceae</taxon>
        <taxon>Myrmecia</taxon>
    </lineage>
</organism>
<evidence type="ECO:0000313" key="2">
    <source>
        <dbReference type="Proteomes" id="UP001489004"/>
    </source>
</evidence>
<dbReference type="EMBL" id="JALJOR010000003">
    <property type="protein sequence ID" value="KAK9820364.1"/>
    <property type="molecule type" value="Genomic_DNA"/>
</dbReference>
<name>A0AAW1QG19_9CHLO</name>
<keyword evidence="2" id="KW-1185">Reference proteome</keyword>
<dbReference type="Proteomes" id="UP001489004">
    <property type="component" value="Unassembled WGS sequence"/>
</dbReference>